<sequence length="204" mass="22077">MPDNRSEAFSSVLAALRDRAELLASAEADPLALVEESARLHALADELIGAGVDVARDAGVGWDQLGDVLGTSPQGAFQRFGHPVDPRTDREIDLVPLADADTLALNLIHRIVTADFTAARADFDDTMRRALSVEELGDNWAEAISMVGAYSHTGCPRARRRGPHTVVDTPLTFEAGELTARITFDGDARVAGLFFLDPEYARRH</sequence>
<dbReference type="Proteomes" id="UP001152755">
    <property type="component" value="Unassembled WGS sequence"/>
</dbReference>
<name>A0A9X4M1I8_9ACTN</name>
<evidence type="ECO:0000313" key="2">
    <source>
        <dbReference type="EMBL" id="MDG3013428.1"/>
    </source>
</evidence>
<dbReference type="RefSeq" id="WP_277834452.1">
    <property type="nucleotide sequence ID" value="NZ_JAAIVF010000006.1"/>
</dbReference>
<dbReference type="EMBL" id="JANRHA010000001">
    <property type="protein sequence ID" value="MDG3013428.1"/>
    <property type="molecule type" value="Genomic_DNA"/>
</dbReference>
<dbReference type="Pfam" id="PF13026">
    <property type="entry name" value="DUF3887"/>
    <property type="match status" value="1"/>
</dbReference>
<comment type="caution">
    <text evidence="2">The sequence shown here is derived from an EMBL/GenBank/DDBJ whole genome shotgun (WGS) entry which is preliminary data.</text>
</comment>
<reference evidence="2" key="1">
    <citation type="submission" date="2022-08" db="EMBL/GenBank/DDBJ databases">
        <title>Genome analysis of Corynebacteriales strain.</title>
        <authorList>
            <person name="Lee S.D."/>
        </authorList>
    </citation>
    <scope>NUCLEOTIDE SEQUENCE</scope>
    <source>
        <strain evidence="2">D3-21</strain>
    </source>
</reference>
<dbReference type="AlphaFoldDB" id="A0A9X4M1I8"/>
<organism evidence="2 3">
    <name type="scientific">Speluncibacter jeojiensis</name>
    <dbReference type="NCBI Taxonomy" id="2710754"/>
    <lineage>
        <taxon>Bacteria</taxon>
        <taxon>Bacillati</taxon>
        <taxon>Actinomycetota</taxon>
        <taxon>Actinomycetes</taxon>
        <taxon>Mycobacteriales</taxon>
        <taxon>Speluncibacteraceae</taxon>
        <taxon>Speluncibacter</taxon>
    </lineage>
</organism>
<gene>
    <name evidence="2" type="ORF">NVS88_02530</name>
</gene>
<accession>A0A9X4M1I8</accession>
<dbReference type="Gene3D" id="3.10.450.590">
    <property type="match status" value="1"/>
</dbReference>
<evidence type="ECO:0000313" key="3">
    <source>
        <dbReference type="Proteomes" id="UP001152755"/>
    </source>
</evidence>
<protein>
    <submittedName>
        <fullName evidence="2">DUF3887 domain-containing protein</fullName>
    </submittedName>
</protein>
<keyword evidence="3" id="KW-1185">Reference proteome</keyword>
<proteinExistence type="predicted"/>
<feature type="domain" description="DUF3887" evidence="1">
    <location>
        <begin position="105"/>
        <end position="193"/>
    </location>
</feature>
<evidence type="ECO:0000259" key="1">
    <source>
        <dbReference type="Pfam" id="PF13026"/>
    </source>
</evidence>
<dbReference type="InterPro" id="IPR024981">
    <property type="entry name" value="DUF3887"/>
</dbReference>